<evidence type="ECO:0000256" key="4">
    <source>
        <dbReference type="ARBA" id="ARBA00017653"/>
    </source>
</evidence>
<accession>A0ABN9MJE4</accession>
<keyword evidence="7" id="KW-0967">Endosome</keyword>
<dbReference type="Gene3D" id="2.100.10.50">
    <property type="match status" value="1"/>
</dbReference>
<dbReference type="PANTHER" id="PTHR31612">
    <property type="entry name" value="MULTIVESICULAR BODY SUBUNIT 12A"/>
    <property type="match status" value="1"/>
</dbReference>
<name>A0ABN9MJE4_9NEOB</name>
<proteinExistence type="inferred from homology"/>
<keyword evidence="6" id="KW-0963">Cytoplasm</keyword>
<keyword evidence="10" id="KW-0472">Membrane</keyword>
<evidence type="ECO:0000313" key="16">
    <source>
        <dbReference type="Proteomes" id="UP001176940"/>
    </source>
</evidence>
<evidence type="ECO:0000256" key="1">
    <source>
        <dbReference type="ARBA" id="ARBA00004496"/>
    </source>
</evidence>
<evidence type="ECO:0000256" key="3">
    <source>
        <dbReference type="ARBA" id="ARBA00010432"/>
    </source>
</evidence>
<gene>
    <name evidence="15" type="ORF">RIMI_LOCUS21789007</name>
</gene>
<evidence type="ECO:0000256" key="12">
    <source>
        <dbReference type="ARBA" id="ARBA00033024"/>
    </source>
</evidence>
<protein>
    <recommendedName>
        <fullName evidence="4">Multivesicular body subunit 12A</fullName>
    </recommendedName>
    <alternativeName>
        <fullName evidence="12">ESCRT-I complex subunit MVB12A</fullName>
    </alternativeName>
    <alternativeName>
        <fullName evidence="11">Protein FAM125A</fullName>
    </alternativeName>
</protein>
<comment type="subcellular location">
    <subcellularLocation>
        <location evidence="1">Cytoplasm</location>
    </subcellularLocation>
    <subcellularLocation>
        <location evidence="2">Late endosome membrane</location>
        <topology evidence="2">Peripheral membrane protein</topology>
    </subcellularLocation>
</comment>
<feature type="domain" description="MABP" evidence="14">
    <location>
        <begin position="47"/>
        <end position="190"/>
    </location>
</feature>
<evidence type="ECO:0000256" key="9">
    <source>
        <dbReference type="ARBA" id="ARBA00023036"/>
    </source>
</evidence>
<evidence type="ECO:0000256" key="7">
    <source>
        <dbReference type="ARBA" id="ARBA00022753"/>
    </source>
</evidence>
<evidence type="ECO:0000313" key="15">
    <source>
        <dbReference type="EMBL" id="CAJ0966897.1"/>
    </source>
</evidence>
<dbReference type="InterPro" id="IPR018798">
    <property type="entry name" value="MVB12A/B"/>
</dbReference>
<evidence type="ECO:0000256" key="11">
    <source>
        <dbReference type="ARBA" id="ARBA00033002"/>
    </source>
</evidence>
<keyword evidence="5" id="KW-0813">Transport</keyword>
<keyword evidence="9" id="KW-0729">SH3-binding</keyword>
<dbReference type="InterPro" id="IPR023340">
    <property type="entry name" value="UMA"/>
</dbReference>
<evidence type="ECO:0000256" key="8">
    <source>
        <dbReference type="ARBA" id="ARBA00022927"/>
    </source>
</evidence>
<evidence type="ECO:0000256" key="10">
    <source>
        <dbReference type="ARBA" id="ARBA00023136"/>
    </source>
</evidence>
<evidence type="ECO:0000259" key="14">
    <source>
        <dbReference type="PROSITE" id="PS51498"/>
    </source>
</evidence>
<dbReference type="PROSITE" id="PS51498">
    <property type="entry name" value="MABP"/>
    <property type="match status" value="1"/>
</dbReference>
<dbReference type="PROSITE" id="PS51497">
    <property type="entry name" value="UMA"/>
    <property type="match status" value="1"/>
</dbReference>
<dbReference type="Proteomes" id="UP001176940">
    <property type="component" value="Unassembled WGS sequence"/>
</dbReference>
<dbReference type="Pfam" id="PF10240">
    <property type="entry name" value="DUF2464"/>
    <property type="match status" value="1"/>
</dbReference>
<organism evidence="15 16">
    <name type="scientific">Ranitomeya imitator</name>
    <name type="common">mimic poison frog</name>
    <dbReference type="NCBI Taxonomy" id="111125"/>
    <lineage>
        <taxon>Eukaryota</taxon>
        <taxon>Metazoa</taxon>
        <taxon>Chordata</taxon>
        <taxon>Craniata</taxon>
        <taxon>Vertebrata</taxon>
        <taxon>Euteleostomi</taxon>
        <taxon>Amphibia</taxon>
        <taxon>Batrachia</taxon>
        <taxon>Anura</taxon>
        <taxon>Neobatrachia</taxon>
        <taxon>Hyloidea</taxon>
        <taxon>Dendrobatidae</taxon>
        <taxon>Dendrobatinae</taxon>
        <taxon>Ranitomeya</taxon>
    </lineage>
</organism>
<comment type="caution">
    <text evidence="15">The sequence shown here is derived from an EMBL/GenBank/DDBJ whole genome shotgun (WGS) entry which is preliminary data.</text>
</comment>
<reference evidence="15" key="1">
    <citation type="submission" date="2023-07" db="EMBL/GenBank/DDBJ databases">
        <authorList>
            <person name="Stuckert A."/>
        </authorList>
    </citation>
    <scope>NUCLEOTIDE SEQUENCE</scope>
</reference>
<keyword evidence="8" id="KW-0653">Protein transport</keyword>
<dbReference type="InterPro" id="IPR023341">
    <property type="entry name" value="MABP"/>
</dbReference>
<dbReference type="InterPro" id="IPR040335">
    <property type="entry name" value="MVB12A"/>
</dbReference>
<evidence type="ECO:0000256" key="6">
    <source>
        <dbReference type="ARBA" id="ARBA00022490"/>
    </source>
</evidence>
<sequence length="309" mass="34123">MTEYDDKEHIKKNEVTRNQEVPGVCGRGRVWCRERFYQRTKTMEENFKPLTSLAWTSAQSTCPKGHFIITSTIEGTSASFLKGFAQKSALYLCYCSSPELPQTVDQVITEVLLVGEKSALPVGFAYIGEYVEPKVTVPKKKRLCVKWSPVTTAGSAVSDIKVTVKSKNLGPPYTRIGDMSGLALWCKKVPVSIPKPTPKPRNITSGVRGLSLDNGIPANTTTIHLPAPVVSPKPHVRSPQSEHPLYEANVYGVSAIDGIPFTIHPMFGSKISEPAINFSNFKDLRIKTLAEIENEYDYGFVVERSACAR</sequence>
<evidence type="ECO:0000256" key="5">
    <source>
        <dbReference type="ARBA" id="ARBA00022448"/>
    </source>
</evidence>
<dbReference type="EMBL" id="CAUEEQ010077870">
    <property type="protein sequence ID" value="CAJ0966897.1"/>
    <property type="molecule type" value="Genomic_DNA"/>
</dbReference>
<keyword evidence="16" id="KW-1185">Reference proteome</keyword>
<dbReference type="PANTHER" id="PTHR31612:SF2">
    <property type="entry name" value="MULTIVESICULAR BODY SUBUNIT 12A"/>
    <property type="match status" value="1"/>
</dbReference>
<feature type="domain" description="UMA" evidence="13">
    <location>
        <begin position="256"/>
        <end position="307"/>
    </location>
</feature>
<evidence type="ECO:0000259" key="13">
    <source>
        <dbReference type="PROSITE" id="PS51497"/>
    </source>
</evidence>
<evidence type="ECO:0000256" key="2">
    <source>
        <dbReference type="ARBA" id="ARBA00004633"/>
    </source>
</evidence>
<comment type="similarity">
    <text evidence="3">Belongs to the MVB12 family.</text>
</comment>